<reference evidence="1" key="2">
    <citation type="submission" date="2016-06" db="EMBL/GenBank/DDBJ databases">
        <title>The genome of a short-lived fish provides insights into sex chromosome evolution and the genetic control of aging.</title>
        <authorList>
            <person name="Reichwald K."/>
            <person name="Felder M."/>
            <person name="Petzold A."/>
            <person name="Koch P."/>
            <person name="Groth M."/>
            <person name="Platzer M."/>
        </authorList>
    </citation>
    <scope>NUCLEOTIDE SEQUENCE</scope>
    <source>
        <tissue evidence="1">Brain</tissue>
    </source>
</reference>
<accession>A0A1A8CU16</accession>
<name>A0A1A8CU16_NOTKA</name>
<reference evidence="1" key="1">
    <citation type="submission" date="2016-05" db="EMBL/GenBank/DDBJ databases">
        <authorList>
            <person name="Lavstsen T."/>
            <person name="Jespersen J.S."/>
        </authorList>
    </citation>
    <scope>NUCLEOTIDE SEQUENCE</scope>
    <source>
        <tissue evidence="1">Brain</tissue>
    </source>
</reference>
<protein>
    <submittedName>
        <fullName evidence="1">Uncharacterized protein</fullName>
    </submittedName>
</protein>
<feature type="non-terminal residue" evidence="1">
    <location>
        <position position="1"/>
    </location>
</feature>
<evidence type="ECO:0000313" key="1">
    <source>
        <dbReference type="EMBL" id="SBP83287.1"/>
    </source>
</evidence>
<proteinExistence type="predicted"/>
<sequence length="85" mass="10476">YVLKQEERMGVSKSGQIKVYRRWQIFIRMAVFLHLISYAEYTASPKNIFLNIYKLNISLCQNINRLFLSHHYHTWRMLYFKCQWV</sequence>
<dbReference type="EMBL" id="HADZ01019346">
    <property type="protein sequence ID" value="SBP83287.1"/>
    <property type="molecule type" value="Transcribed_RNA"/>
</dbReference>
<dbReference type="AlphaFoldDB" id="A0A1A8CU16"/>
<organism evidence="1">
    <name type="scientific">Nothobranchius kadleci</name>
    <name type="common">African annual killifish</name>
    <dbReference type="NCBI Taxonomy" id="1051664"/>
    <lineage>
        <taxon>Eukaryota</taxon>
        <taxon>Metazoa</taxon>
        <taxon>Chordata</taxon>
        <taxon>Craniata</taxon>
        <taxon>Vertebrata</taxon>
        <taxon>Euteleostomi</taxon>
        <taxon>Actinopterygii</taxon>
        <taxon>Neopterygii</taxon>
        <taxon>Teleostei</taxon>
        <taxon>Neoteleostei</taxon>
        <taxon>Acanthomorphata</taxon>
        <taxon>Ovalentaria</taxon>
        <taxon>Atherinomorphae</taxon>
        <taxon>Cyprinodontiformes</taxon>
        <taxon>Nothobranchiidae</taxon>
        <taxon>Nothobranchius</taxon>
    </lineage>
</organism>
<feature type="non-terminal residue" evidence="1">
    <location>
        <position position="85"/>
    </location>
</feature>
<gene>
    <name evidence="1" type="primary">Nfu_g_1_022547</name>
</gene>